<evidence type="ECO:0000256" key="2">
    <source>
        <dbReference type="ARBA" id="ARBA00023242"/>
    </source>
</evidence>
<evidence type="ECO:0000313" key="9">
    <source>
        <dbReference type="Proteomes" id="UP000290289"/>
    </source>
</evidence>
<sequence>MSNFLIGRKPFSMNKDEETGSPSWGASFFAQTEDVARAVAAVAAAATATHSPRPSAVYSLNEDGGGGSPLQRLQRHVTKVLKGFQHPPEVKRGTYNPEVLTSQKRQWANFQLQYLDHKSLKQPTRLFESMVVVGLHPNCDIQALQGQCIGRKSEGSGRFSSQNHSRIEPNIEPQVLFVYPPEKQLPLQYKDLLSFCFPRGVEVHAVERTPSMSELNEILLGQEHFKRSDLSFVFRLQVADDSTLYGCCVLVEEVVQKPSGLLSMIAEKHPSRPSLSRHILTTQRCYCILSRVPAFELHFGVLNSIFTEERLERLTQGIDLLDLESPKDCDNGEIFEDTTEETSNGVSLSSRIEEDLLNGTAEFSQSGRFADNGSHLDNQMVDGDFNLPTGRVSEDVPVDPETKMVSCKRESGGVNAEVCEVYVDDFSTNKQAVERRLPNAVLPLLRFYQYESSDSSSSFQGSPSEDRNFRSDVVDFTETDEASFSGQDDSDLIDILEWAKANNHGSLQIISEYYQLRCPARGITVKFHPLDHLHPLEYHRPKANVLRTAGSTIDLGSCSTSLEFAEAQSAFLVEEEATALSVWAIACICGSLRLENVLALFAGALLEKQIVIICSNLGILSASVLSIIPLIRPYQWQSLLMPVYFPYCLHVLPNDMLDFLDAPVPYIVGVKNKTDEVQSKLSNTIVVDANKNQVKSPTIPHLPQHKELFSSLSPYHAKLVGESFLGRKRPVYECTEEQVEAAKGFLGVLRTYLDSLCSNLRSHTITNVQSNDDKVSLLLKESFIDSFPSRDRPFMKWQELEHQALIYKYMVSGISIPPDLLFSLKRSTYNLDSPLPPKLFSHHPPHIGWNCFQMGLGRKIDPEPGRCRRTDGKKWRCSKEAFPDSKYCEKHMHRGKNRSRKPVEVLKTSQISTTNSSDTSTITTRINTSSASPSPAAFHSLSSSLSSLSSDSHAYPFLYHHNSPSPRPTGIGFPHQERSTTSLFLDSGSYPQPSSDYRYAYGMKEEVDEHAFFSEPSGTVRGFSGSSSMDDSWQFTPLTISTSSSSKQRSCSAFQSDQQLQSIKHQKQDHHQQQQHYYALDRNEGSQKTIHRFFDEWPPKDKDSWLDLDDKSSNSGSVSTTRLSISIPTSAHDFPIFTSRHHNNIIEEGTQMDPRFWLKKYFHEAFWELTGFGFHWNSEVKRVAHESTPMMGDPLGSSRVSSQKQNREWTPGRDVTIGIRA</sequence>
<dbReference type="InterPro" id="IPR043153">
    <property type="entry name" value="DENN_C"/>
</dbReference>
<dbReference type="Pfam" id="PF08879">
    <property type="entry name" value="WRC"/>
    <property type="match status" value="1"/>
</dbReference>
<dbReference type="GO" id="GO:0005634">
    <property type="term" value="C:nucleus"/>
    <property type="evidence" value="ECO:0007669"/>
    <property type="project" value="UniProtKB-SubCell"/>
</dbReference>
<evidence type="ECO:0000256" key="1">
    <source>
        <dbReference type="ARBA" id="ARBA00004123"/>
    </source>
</evidence>
<dbReference type="SMART" id="SM00951">
    <property type="entry name" value="QLQ"/>
    <property type="match status" value="1"/>
</dbReference>
<dbReference type="GO" id="GO:0006355">
    <property type="term" value="P:regulation of DNA-templated transcription"/>
    <property type="evidence" value="ECO:0007669"/>
    <property type="project" value="InterPro"/>
</dbReference>
<evidence type="ECO:0000259" key="7">
    <source>
        <dbReference type="PROSITE" id="PS51667"/>
    </source>
</evidence>
<evidence type="ECO:0008006" key="10">
    <source>
        <dbReference type="Google" id="ProtNLM"/>
    </source>
</evidence>
<keyword evidence="2 3" id="KW-0539">Nucleus</keyword>
<dbReference type="STRING" id="3750.A0A498KD98"/>
<dbReference type="SMART" id="SM00800">
    <property type="entry name" value="uDENN"/>
    <property type="match status" value="1"/>
</dbReference>
<reference evidence="8 9" key="1">
    <citation type="submission" date="2018-10" db="EMBL/GenBank/DDBJ databases">
        <title>A high-quality apple genome assembly.</title>
        <authorList>
            <person name="Hu J."/>
        </authorList>
    </citation>
    <scope>NUCLEOTIDE SEQUENCE [LARGE SCALE GENOMIC DNA]</scope>
    <source>
        <strain evidence="9">cv. HFTH1</strain>
        <tissue evidence="8">Young leaf</tissue>
    </source>
</reference>
<organism evidence="8 9">
    <name type="scientific">Malus domestica</name>
    <name type="common">Apple</name>
    <name type="synonym">Pyrus malus</name>
    <dbReference type="NCBI Taxonomy" id="3750"/>
    <lineage>
        <taxon>Eukaryota</taxon>
        <taxon>Viridiplantae</taxon>
        <taxon>Streptophyta</taxon>
        <taxon>Embryophyta</taxon>
        <taxon>Tracheophyta</taxon>
        <taxon>Spermatophyta</taxon>
        <taxon>Magnoliopsida</taxon>
        <taxon>eudicotyledons</taxon>
        <taxon>Gunneridae</taxon>
        <taxon>Pentapetalae</taxon>
        <taxon>rosids</taxon>
        <taxon>fabids</taxon>
        <taxon>Rosales</taxon>
        <taxon>Rosaceae</taxon>
        <taxon>Amygdaloideae</taxon>
        <taxon>Maleae</taxon>
        <taxon>Malus</taxon>
    </lineage>
</organism>
<protein>
    <recommendedName>
        <fullName evidence="10">UDENN domain-containing protein</fullName>
    </recommendedName>
</protein>
<proteinExistence type="predicted"/>
<keyword evidence="9" id="KW-1185">Reference proteome</keyword>
<dbReference type="InterPro" id="IPR005113">
    <property type="entry name" value="uDENN_dom"/>
</dbReference>
<evidence type="ECO:0000256" key="3">
    <source>
        <dbReference type="PROSITE-ProRule" id="PRU01002"/>
    </source>
</evidence>
<dbReference type="InterPro" id="IPR001194">
    <property type="entry name" value="cDENN_dom"/>
</dbReference>
<dbReference type="PANTHER" id="PTHR15288">
    <property type="entry name" value="DENN DOMAIN-CONTAINING PROTEIN 2"/>
    <property type="match status" value="1"/>
</dbReference>
<dbReference type="GO" id="GO:0005524">
    <property type="term" value="F:ATP binding"/>
    <property type="evidence" value="ECO:0007669"/>
    <property type="project" value="InterPro"/>
</dbReference>
<dbReference type="Gene3D" id="3.30.450.200">
    <property type="match status" value="1"/>
</dbReference>
<feature type="domain" description="WRC" evidence="7">
    <location>
        <begin position="861"/>
        <end position="905"/>
    </location>
</feature>
<gene>
    <name evidence="8" type="ORF">DVH24_018191</name>
</gene>
<comment type="caution">
    <text evidence="8">The sequence shown here is derived from an EMBL/GenBank/DDBJ whole genome shotgun (WGS) entry which is preliminary data.</text>
</comment>
<dbReference type="PANTHER" id="PTHR15288:SF29">
    <property type="entry name" value="DENN (AEX-3) DOMAIN-CONTAINING PROTEIN"/>
    <property type="match status" value="1"/>
</dbReference>
<dbReference type="PROSITE" id="PS51667">
    <property type="entry name" value="WRC"/>
    <property type="match status" value="1"/>
</dbReference>
<feature type="domain" description="UDENN" evidence="5">
    <location>
        <begin position="416"/>
        <end position="821"/>
    </location>
</feature>
<feature type="compositionally biased region" description="Basic residues" evidence="4">
    <location>
        <begin position="891"/>
        <end position="900"/>
    </location>
</feature>
<dbReference type="Pfam" id="PF08880">
    <property type="entry name" value="QLQ"/>
    <property type="match status" value="1"/>
</dbReference>
<evidence type="ECO:0000313" key="8">
    <source>
        <dbReference type="EMBL" id="RXI06149.1"/>
    </source>
</evidence>
<dbReference type="InterPro" id="IPR037516">
    <property type="entry name" value="Tripartite_DENN"/>
</dbReference>
<dbReference type="Gene3D" id="3.40.50.11500">
    <property type="match status" value="1"/>
</dbReference>
<evidence type="ECO:0000256" key="4">
    <source>
        <dbReference type="SAM" id="MobiDB-lite"/>
    </source>
</evidence>
<feature type="region of interest" description="Disordered" evidence="4">
    <location>
        <begin position="891"/>
        <end position="921"/>
    </location>
</feature>
<evidence type="ECO:0000259" key="6">
    <source>
        <dbReference type="PROSITE" id="PS51666"/>
    </source>
</evidence>
<comment type="subcellular location">
    <subcellularLocation>
        <location evidence="1 3">Nucleus</location>
    </subcellularLocation>
</comment>
<dbReference type="SMART" id="SM00799">
    <property type="entry name" value="DENN"/>
    <property type="match status" value="1"/>
</dbReference>
<feature type="domain" description="QLQ" evidence="6">
    <location>
        <begin position="791"/>
        <end position="826"/>
    </location>
</feature>
<dbReference type="PROSITE" id="PS50211">
    <property type="entry name" value="DENN"/>
    <property type="match status" value="1"/>
</dbReference>
<dbReference type="Pfam" id="PF02141">
    <property type="entry name" value="DENN"/>
    <property type="match status" value="1"/>
</dbReference>
<dbReference type="Pfam" id="PF03456">
    <property type="entry name" value="uDENN"/>
    <property type="match status" value="1"/>
</dbReference>
<feature type="region of interest" description="Disordered" evidence="4">
    <location>
        <begin position="1189"/>
        <end position="1221"/>
    </location>
</feature>
<evidence type="ECO:0000259" key="5">
    <source>
        <dbReference type="PROSITE" id="PS50211"/>
    </source>
</evidence>
<dbReference type="InterPro" id="IPR051942">
    <property type="entry name" value="DENN_domain_containing_2"/>
</dbReference>
<dbReference type="InterPro" id="IPR014977">
    <property type="entry name" value="WRC_dom"/>
</dbReference>
<dbReference type="EMBL" id="RDQH01000328">
    <property type="protein sequence ID" value="RXI06149.1"/>
    <property type="molecule type" value="Genomic_DNA"/>
</dbReference>
<dbReference type="Proteomes" id="UP000290289">
    <property type="component" value="Chromosome 2"/>
</dbReference>
<dbReference type="PROSITE" id="PS51666">
    <property type="entry name" value="QLQ"/>
    <property type="match status" value="1"/>
</dbReference>
<dbReference type="InterPro" id="IPR014978">
    <property type="entry name" value="Gln-Leu-Gln_QLQ"/>
</dbReference>
<dbReference type="GO" id="GO:0099402">
    <property type="term" value="P:plant organ development"/>
    <property type="evidence" value="ECO:0007669"/>
    <property type="project" value="UniProtKB-ARBA"/>
</dbReference>
<feature type="short sequence motif" description="Bipartite nuclear localization signal" evidence="3">
    <location>
        <begin position="894"/>
        <end position="901"/>
    </location>
</feature>
<feature type="compositionally biased region" description="Low complexity" evidence="4">
    <location>
        <begin position="908"/>
        <end position="921"/>
    </location>
</feature>
<dbReference type="AlphaFoldDB" id="A0A498KD98"/>
<feature type="short sequence motif" description="Bipartite nuclear localization signal" evidence="3">
    <location>
        <begin position="866"/>
        <end position="876"/>
    </location>
</feature>
<feature type="region of interest" description="Disordered" evidence="4">
    <location>
        <begin position="1"/>
        <end position="21"/>
    </location>
</feature>
<name>A0A498KD98_MALDO</name>
<accession>A0A498KD98</accession>